<evidence type="ECO:0000313" key="3">
    <source>
        <dbReference type="EMBL" id="TDP04962.1"/>
    </source>
</evidence>
<gene>
    <name evidence="3" type="ORF">DFR39_11375</name>
</gene>
<keyword evidence="1" id="KW-0812">Transmembrane</keyword>
<dbReference type="Gene3D" id="3.40.50.1820">
    <property type="entry name" value="alpha/beta hydrolase"/>
    <property type="match status" value="1"/>
</dbReference>
<dbReference type="Proteomes" id="UP000295357">
    <property type="component" value="Unassembled WGS sequence"/>
</dbReference>
<dbReference type="PANTHER" id="PTHR37946">
    <property type="entry name" value="SLL1969 PROTEIN"/>
    <property type="match status" value="1"/>
</dbReference>
<name>A0A4R6MRU0_9BURK</name>
<sequence length="302" mass="33346">MNAWIQRLQLLLRMGLAAGLALWAWPEQGAWAALAWALLGFWAYGLILALGFVALHWVNRAEPAGRPGLVQLLVSAWREFWVCERVFAWLQPFRAEAEPDHLPAQPNGRRGVLLLHGYSCNRGLWNSWLRRLRAQGHACVAPTLEPAYGSIDAYADLIEAALQRLERATGQPPLVVAHSMGGLALRAWWRRHGGGRPERLHRVITLGSPHHGTLLAAVASTPNGRQMRRGCDWLQQLEAGESADFRARLLCVYSNADQVVYPAGTAVLSGTEARHLAGRGHLQLAFDPQVWAWVQAELGAAA</sequence>
<dbReference type="SUPFAM" id="SSF53474">
    <property type="entry name" value="alpha/beta-Hydrolases"/>
    <property type="match status" value="1"/>
</dbReference>
<dbReference type="InterPro" id="IPR000073">
    <property type="entry name" value="AB_hydrolase_1"/>
</dbReference>
<dbReference type="InterPro" id="IPR029058">
    <property type="entry name" value="AB_hydrolase_fold"/>
</dbReference>
<comment type="caution">
    <text evidence="3">The sequence shown here is derived from an EMBL/GenBank/DDBJ whole genome shotgun (WGS) entry which is preliminary data.</text>
</comment>
<evidence type="ECO:0000256" key="1">
    <source>
        <dbReference type="SAM" id="Phobius"/>
    </source>
</evidence>
<organism evidence="3 4">
    <name type="scientific">Roseateles asaccharophilus</name>
    <dbReference type="NCBI Taxonomy" id="582607"/>
    <lineage>
        <taxon>Bacteria</taxon>
        <taxon>Pseudomonadati</taxon>
        <taxon>Pseudomonadota</taxon>
        <taxon>Betaproteobacteria</taxon>
        <taxon>Burkholderiales</taxon>
        <taxon>Sphaerotilaceae</taxon>
        <taxon>Roseateles</taxon>
    </lineage>
</organism>
<proteinExistence type="predicted"/>
<dbReference type="Pfam" id="PF12697">
    <property type="entry name" value="Abhydrolase_6"/>
    <property type="match status" value="1"/>
</dbReference>
<accession>A0A4R6MRU0</accession>
<protein>
    <recommendedName>
        <fullName evidence="2">AB hydrolase-1 domain-containing protein</fullName>
    </recommendedName>
</protein>
<feature type="transmembrane region" description="Helical" evidence="1">
    <location>
        <begin position="34"/>
        <end position="58"/>
    </location>
</feature>
<keyword evidence="1" id="KW-1133">Transmembrane helix</keyword>
<keyword evidence="1" id="KW-0472">Membrane</keyword>
<dbReference type="PANTHER" id="PTHR37946:SF1">
    <property type="entry name" value="SLL1969 PROTEIN"/>
    <property type="match status" value="1"/>
</dbReference>
<dbReference type="RefSeq" id="WP_162849592.1">
    <property type="nucleotide sequence ID" value="NZ_JAUFPJ010000012.1"/>
</dbReference>
<evidence type="ECO:0000313" key="4">
    <source>
        <dbReference type="Proteomes" id="UP000295357"/>
    </source>
</evidence>
<reference evidence="3 4" key="1">
    <citation type="submission" date="2019-03" db="EMBL/GenBank/DDBJ databases">
        <title>Genomic Encyclopedia of Type Strains, Phase IV (KMG-IV): sequencing the most valuable type-strain genomes for metagenomic binning, comparative biology and taxonomic classification.</title>
        <authorList>
            <person name="Goeker M."/>
        </authorList>
    </citation>
    <scope>NUCLEOTIDE SEQUENCE [LARGE SCALE GENOMIC DNA]</scope>
    <source>
        <strain evidence="3 4">DSM 25082</strain>
    </source>
</reference>
<dbReference type="EMBL" id="SNXE01000013">
    <property type="protein sequence ID" value="TDP04962.1"/>
    <property type="molecule type" value="Genomic_DNA"/>
</dbReference>
<keyword evidence="4" id="KW-1185">Reference proteome</keyword>
<evidence type="ECO:0000259" key="2">
    <source>
        <dbReference type="Pfam" id="PF12697"/>
    </source>
</evidence>
<feature type="domain" description="AB hydrolase-1" evidence="2">
    <location>
        <begin position="112"/>
        <end position="248"/>
    </location>
</feature>
<dbReference type="AlphaFoldDB" id="A0A4R6MRU0"/>